<evidence type="ECO:0000313" key="1">
    <source>
        <dbReference type="EMBL" id="OJT01217.1"/>
    </source>
</evidence>
<evidence type="ECO:0008006" key="3">
    <source>
        <dbReference type="Google" id="ProtNLM"/>
    </source>
</evidence>
<dbReference type="AlphaFoldDB" id="A0A1M2V0V8"/>
<gene>
    <name evidence="1" type="ORF">BEE62_14800</name>
</gene>
<comment type="caution">
    <text evidence="1">The sequence shown here is derived from an EMBL/GenBank/DDBJ whole genome shotgun (WGS) entry which is preliminary data.</text>
</comment>
<dbReference type="InterPro" id="IPR036619">
    <property type="entry name" value="NinB_sf"/>
</dbReference>
<dbReference type="OrthoDB" id="9995073at2"/>
<proteinExistence type="predicted"/>
<organism evidence="1 2">
    <name type="scientific">Marinobacter nauticus</name>
    <name type="common">Marinobacter hydrocarbonoclasticus</name>
    <name type="synonym">Marinobacter aquaeolei</name>
    <dbReference type="NCBI Taxonomy" id="2743"/>
    <lineage>
        <taxon>Bacteria</taxon>
        <taxon>Pseudomonadati</taxon>
        <taxon>Pseudomonadota</taxon>
        <taxon>Gammaproteobacteria</taxon>
        <taxon>Pseudomonadales</taxon>
        <taxon>Marinobacteraceae</taxon>
        <taxon>Marinobacter</taxon>
    </lineage>
</organism>
<name>A0A1M2V0V8_MARNT</name>
<dbReference type="RefSeq" id="WP_072677981.1">
    <property type="nucleotide sequence ID" value="NZ_MPKY01000001.1"/>
</dbReference>
<evidence type="ECO:0000313" key="2">
    <source>
        <dbReference type="Proteomes" id="UP000183986"/>
    </source>
</evidence>
<protein>
    <recommendedName>
        <fullName evidence="3">NinB protein</fullName>
    </recommendedName>
</protein>
<keyword evidence="2" id="KW-1185">Reference proteome</keyword>
<sequence>MTDTLIINSEIALAQAQRKLAEMWRENKYVEVEFRRKAKQRTLTQNRALHLFCQWLADTLNDAGYDMRKTLRQDVDIPWTCESVKEHLWRPIQIAMTDKRSTTEITTIEPTEIHAVLARHLGERLGVTCPPWPKRDQEAA</sequence>
<dbReference type="Gene3D" id="1.10.3790.10">
    <property type="entry name" value="NinB"/>
    <property type="match status" value="1"/>
</dbReference>
<reference evidence="1" key="1">
    <citation type="submission" date="2016-11" db="EMBL/GenBank/DDBJ databases">
        <title>Draft Genome Sequence of Marinobacter hydrocarbonoclasticus strain STW2, a polyaromatic aromatic hydrocarbon degrading and denitrifying bacterium from rhizosphere of Seagrass Enhalus acodoides.</title>
        <authorList>
            <person name="Ling J."/>
            <person name="Dong J."/>
        </authorList>
    </citation>
    <scope>NUCLEOTIDE SEQUENCE [LARGE SCALE GENOMIC DNA]</scope>
    <source>
        <strain evidence="1">STW2</strain>
    </source>
</reference>
<dbReference type="Proteomes" id="UP000183986">
    <property type="component" value="Unassembled WGS sequence"/>
</dbReference>
<accession>A0A1M2V0V8</accession>
<dbReference type="EMBL" id="MPKY01000001">
    <property type="protein sequence ID" value="OJT01217.1"/>
    <property type="molecule type" value="Genomic_DNA"/>
</dbReference>